<feature type="domain" description="TauD/TfdA-like" evidence="17">
    <location>
        <begin position="153"/>
        <end position="393"/>
    </location>
</feature>
<dbReference type="PANTHER" id="PTHR10696">
    <property type="entry name" value="GAMMA-BUTYROBETAINE HYDROXYLASE-RELATED"/>
    <property type="match status" value="1"/>
</dbReference>
<dbReference type="InterPro" id="IPR003819">
    <property type="entry name" value="TauD/TfdA-like"/>
</dbReference>
<dbReference type="Gene3D" id="3.60.130.10">
    <property type="entry name" value="Clavaminate synthase-like"/>
    <property type="match status" value="1"/>
</dbReference>
<comment type="caution">
    <text evidence="20">The sequence shown here is derived from an EMBL/GenBank/DDBJ whole genome shotgun (WGS) entry which is preliminary data.</text>
</comment>
<dbReference type="SUPFAM" id="SSF51197">
    <property type="entry name" value="Clavaminate synthase-like"/>
    <property type="match status" value="1"/>
</dbReference>
<dbReference type="FunFam" id="3.30.2020.30:FF:000002">
    <property type="entry name" value="Putative gamma-butyrobetaine dioxygenase"/>
    <property type="match status" value="1"/>
</dbReference>
<feature type="domain" description="Gamma-butyrobetaine hydroxylase-like N-terminal" evidence="18">
    <location>
        <begin position="46"/>
        <end position="124"/>
    </location>
</feature>
<dbReference type="AlphaFoldDB" id="A0A815CFB5"/>
<keyword evidence="9" id="KW-0223">Dioxygenase</keyword>
<keyword evidence="8" id="KW-0124">Carnitine biosynthesis</keyword>
<dbReference type="GO" id="GO:0005506">
    <property type="term" value="F:iron ion binding"/>
    <property type="evidence" value="ECO:0007669"/>
    <property type="project" value="InterPro"/>
</dbReference>
<dbReference type="Pfam" id="PF02668">
    <property type="entry name" value="TauD"/>
    <property type="match status" value="1"/>
</dbReference>
<accession>A0A815CFB5</accession>
<evidence type="ECO:0000256" key="14">
    <source>
        <dbReference type="ARBA" id="ARBA00032283"/>
    </source>
</evidence>
<evidence type="ECO:0000256" key="10">
    <source>
        <dbReference type="ARBA" id="ARBA00023002"/>
    </source>
</evidence>
<evidence type="ECO:0000256" key="8">
    <source>
        <dbReference type="ARBA" id="ARBA00022873"/>
    </source>
</evidence>
<comment type="cofactor">
    <cofactor evidence="1">
        <name>Fe(2+)</name>
        <dbReference type="ChEBI" id="CHEBI:29033"/>
    </cofactor>
</comment>
<dbReference type="EMBL" id="CAJNOJ010000202">
    <property type="protein sequence ID" value="CAF1283402.1"/>
    <property type="molecule type" value="Genomic_DNA"/>
</dbReference>
<reference evidence="20" key="1">
    <citation type="submission" date="2021-02" db="EMBL/GenBank/DDBJ databases">
        <authorList>
            <person name="Nowell W R."/>
        </authorList>
    </citation>
    <scope>NUCLEOTIDE SEQUENCE</scope>
</reference>
<evidence type="ECO:0000256" key="5">
    <source>
        <dbReference type="ARBA" id="ARBA00012267"/>
    </source>
</evidence>
<comment type="cofactor">
    <cofactor evidence="2">
        <name>L-ascorbate</name>
        <dbReference type="ChEBI" id="CHEBI:38290"/>
    </cofactor>
</comment>
<dbReference type="CDD" id="cd00250">
    <property type="entry name" value="CAS_like"/>
    <property type="match status" value="1"/>
</dbReference>
<dbReference type="InterPro" id="IPR050411">
    <property type="entry name" value="AlphaKG_dependent_hydroxylases"/>
</dbReference>
<evidence type="ECO:0000259" key="17">
    <source>
        <dbReference type="Pfam" id="PF02668"/>
    </source>
</evidence>
<keyword evidence="11" id="KW-0408">Iron</keyword>
<proteinExistence type="inferred from homology"/>
<evidence type="ECO:0000313" key="21">
    <source>
        <dbReference type="Proteomes" id="UP000663828"/>
    </source>
</evidence>
<evidence type="ECO:0000256" key="12">
    <source>
        <dbReference type="ARBA" id="ARBA00030363"/>
    </source>
</evidence>
<dbReference type="OrthoDB" id="408743at2759"/>
<dbReference type="GO" id="GO:0005739">
    <property type="term" value="C:mitochondrion"/>
    <property type="evidence" value="ECO:0007669"/>
    <property type="project" value="TreeGrafter"/>
</dbReference>
<dbReference type="Pfam" id="PF06155">
    <property type="entry name" value="GBBH-like_N"/>
    <property type="match status" value="1"/>
</dbReference>
<keyword evidence="7" id="KW-0479">Metal-binding</keyword>
<evidence type="ECO:0000256" key="2">
    <source>
        <dbReference type="ARBA" id="ARBA00001961"/>
    </source>
</evidence>
<evidence type="ECO:0000256" key="1">
    <source>
        <dbReference type="ARBA" id="ARBA00001954"/>
    </source>
</evidence>
<evidence type="ECO:0000256" key="15">
    <source>
        <dbReference type="ARBA" id="ARBA00046008"/>
    </source>
</evidence>
<name>A0A815CFB5_ADIRI</name>
<keyword evidence="10" id="KW-0560">Oxidoreductase</keyword>
<evidence type="ECO:0000256" key="3">
    <source>
        <dbReference type="ARBA" id="ARBA00005022"/>
    </source>
</evidence>
<dbReference type="Proteomes" id="UP000663852">
    <property type="component" value="Unassembled WGS sequence"/>
</dbReference>
<protein>
    <recommendedName>
        <fullName evidence="6">Trimethyllysine dioxygenase, mitochondrial</fullName>
        <ecNumber evidence="5">1.14.11.8</ecNumber>
    </recommendedName>
    <alternativeName>
        <fullName evidence="13">Epsilon-trimethyllysine 2-oxoglutarate dioxygenase</fullName>
    </alternativeName>
    <alternativeName>
        <fullName evidence="12">TML hydroxylase</fullName>
    </alternativeName>
    <alternativeName>
        <fullName evidence="14">TML-alpha-ketoglutarate dioxygenase</fullName>
    </alternativeName>
</protein>
<evidence type="ECO:0000256" key="9">
    <source>
        <dbReference type="ARBA" id="ARBA00022964"/>
    </source>
</evidence>
<comment type="function">
    <text evidence="15">Converts trimethyllysine (TML) into hydroxytrimethyllysine (HTML).</text>
</comment>
<dbReference type="GO" id="GO:0050353">
    <property type="term" value="F:trimethyllysine dioxygenase activity"/>
    <property type="evidence" value="ECO:0007669"/>
    <property type="project" value="UniProtKB-EC"/>
</dbReference>
<evidence type="ECO:0000256" key="16">
    <source>
        <dbReference type="ARBA" id="ARBA00049334"/>
    </source>
</evidence>
<evidence type="ECO:0000259" key="18">
    <source>
        <dbReference type="Pfam" id="PF06155"/>
    </source>
</evidence>
<dbReference type="EMBL" id="CAJNOR010000039">
    <property type="protein sequence ID" value="CAF0768098.1"/>
    <property type="molecule type" value="Genomic_DNA"/>
</dbReference>
<comment type="similarity">
    <text evidence="4">Belongs to the gamma-BBH/TMLD family.</text>
</comment>
<evidence type="ECO:0000256" key="13">
    <source>
        <dbReference type="ARBA" id="ARBA00031778"/>
    </source>
</evidence>
<evidence type="ECO:0000256" key="11">
    <source>
        <dbReference type="ARBA" id="ARBA00023004"/>
    </source>
</evidence>
<organism evidence="20 22">
    <name type="scientific">Adineta ricciae</name>
    <name type="common">Rotifer</name>
    <dbReference type="NCBI Taxonomy" id="249248"/>
    <lineage>
        <taxon>Eukaryota</taxon>
        <taxon>Metazoa</taxon>
        <taxon>Spiralia</taxon>
        <taxon>Gnathifera</taxon>
        <taxon>Rotifera</taxon>
        <taxon>Eurotatoria</taxon>
        <taxon>Bdelloidea</taxon>
        <taxon>Adinetida</taxon>
        <taxon>Adinetidae</taxon>
        <taxon>Adineta</taxon>
    </lineage>
</organism>
<evidence type="ECO:0000313" key="19">
    <source>
        <dbReference type="EMBL" id="CAF0768098.1"/>
    </source>
</evidence>
<dbReference type="InterPro" id="IPR042098">
    <property type="entry name" value="TauD-like_sf"/>
</dbReference>
<dbReference type="EC" id="1.14.11.8" evidence="5"/>
<evidence type="ECO:0000313" key="20">
    <source>
        <dbReference type="EMBL" id="CAF1283402.1"/>
    </source>
</evidence>
<dbReference type="GO" id="GO:0045329">
    <property type="term" value="P:carnitine biosynthetic process"/>
    <property type="evidence" value="ECO:0007669"/>
    <property type="project" value="UniProtKB-UniPathway"/>
</dbReference>
<gene>
    <name evidence="20" type="ORF">EDS130_LOCUS29684</name>
    <name evidence="19" type="ORF">XAT740_LOCUS1303</name>
</gene>
<evidence type="ECO:0000256" key="7">
    <source>
        <dbReference type="ARBA" id="ARBA00022723"/>
    </source>
</evidence>
<keyword evidence="21" id="KW-1185">Reference proteome</keyword>
<comment type="pathway">
    <text evidence="3">Amine and polyamine biosynthesis; carnitine biosynthesis.</text>
</comment>
<dbReference type="NCBIfam" id="TIGR02410">
    <property type="entry name" value="carnitine_TMLD"/>
    <property type="match status" value="1"/>
</dbReference>
<dbReference type="InterPro" id="IPR010376">
    <property type="entry name" value="GBBH-like_N"/>
</dbReference>
<evidence type="ECO:0000256" key="4">
    <source>
        <dbReference type="ARBA" id="ARBA00008654"/>
    </source>
</evidence>
<evidence type="ECO:0000256" key="6">
    <source>
        <dbReference type="ARBA" id="ARBA00016835"/>
    </source>
</evidence>
<dbReference type="InterPro" id="IPR038492">
    <property type="entry name" value="GBBH-like_N_sf"/>
</dbReference>
<comment type="catalytic activity">
    <reaction evidence="16">
        <text>N(6),N(6),N(6)-trimethyl-L-lysine + 2-oxoglutarate + O2 = (3S)-3-hydroxy-N(6),N(6),N(6)-trimethyl-L-lysine + succinate + CO2</text>
        <dbReference type="Rhea" id="RHEA:14181"/>
        <dbReference type="ChEBI" id="CHEBI:15379"/>
        <dbReference type="ChEBI" id="CHEBI:16526"/>
        <dbReference type="ChEBI" id="CHEBI:16810"/>
        <dbReference type="ChEBI" id="CHEBI:30031"/>
        <dbReference type="ChEBI" id="CHEBI:58100"/>
        <dbReference type="ChEBI" id="CHEBI:141499"/>
        <dbReference type="EC" id="1.14.11.8"/>
    </reaction>
</comment>
<dbReference type="Gene3D" id="3.30.2020.30">
    <property type="match status" value="1"/>
</dbReference>
<sequence>MNSKIIRYLSRLQLISKRRLNAASVVPKSTIVNTPSHDRQIVTSPNTIGVTWDEKLTSIYHNVWLRDHCQCEECLHPLTKQRLVHPSNIPQDIKSTAIEQSEQGLTIHWNHPTHTSFYEWSWLHRHSYNPRLQTTLLPQKELWNYDIQHNLPTVEYEAVMNSDDGVAEWTSKIYRYGFCFVDGVPVSSEETEKLLSRIAFIRTTHFGGFWNFTSNLAKADLAYTTAAIEAHTDTSYFTDPVGLQMLHLLKFDGEGGKTLLIDGFRAAQILREEDPAAYKILSTVRVPSHTVGDEDTFIQPTTPNPVLSHNISTGQLEQIRWNNGHRSVTDQWDNPDNVTRYYDAMRKWNEILTRKDSELWIQLQPGRPLIFDNWRTLHGRSAFSGCRQMCGGYINRDDYMSRLRLTNLGREEILKRLF</sequence>
<dbReference type="InterPro" id="IPR012776">
    <property type="entry name" value="Trimethyllysine_dOase"/>
</dbReference>
<evidence type="ECO:0000313" key="22">
    <source>
        <dbReference type="Proteomes" id="UP000663852"/>
    </source>
</evidence>
<dbReference type="PANTHER" id="PTHR10696:SF51">
    <property type="entry name" value="TRIMETHYLLYSINE DIOXYGENASE, MITOCHONDRIAL"/>
    <property type="match status" value="1"/>
</dbReference>
<dbReference type="FunFam" id="3.60.130.10:FF:000001">
    <property type="entry name" value="Trimethyllysine dioxygenase, mitochondrial"/>
    <property type="match status" value="1"/>
</dbReference>
<dbReference type="UniPathway" id="UPA00118"/>
<dbReference type="Proteomes" id="UP000663828">
    <property type="component" value="Unassembled WGS sequence"/>
</dbReference>